<dbReference type="SMART" id="SM00387">
    <property type="entry name" value="HATPase_c"/>
    <property type="match status" value="1"/>
</dbReference>
<evidence type="ECO:0000256" key="1">
    <source>
        <dbReference type="ARBA" id="ARBA00022679"/>
    </source>
</evidence>
<reference evidence="6 7" key="1">
    <citation type="submission" date="2021-11" db="EMBL/GenBank/DDBJ databases">
        <title>Draft genome sequence of Actinomycetospora sp. SF1 isolated from the rhizosphere soil.</title>
        <authorList>
            <person name="Duangmal K."/>
            <person name="Chantavorakit T."/>
        </authorList>
    </citation>
    <scope>NUCLEOTIDE SEQUENCE [LARGE SCALE GENOMIC DNA]</scope>
    <source>
        <strain evidence="6 7">TBRC 5722</strain>
    </source>
</reference>
<evidence type="ECO:0000259" key="5">
    <source>
        <dbReference type="SMART" id="SM00387"/>
    </source>
</evidence>
<dbReference type="EMBL" id="JAJNDB010000003">
    <property type="protein sequence ID" value="MCD2195238.1"/>
    <property type="molecule type" value="Genomic_DNA"/>
</dbReference>
<organism evidence="6 7">
    <name type="scientific">Actinomycetospora endophytica</name>
    <dbReference type="NCBI Taxonomy" id="2291215"/>
    <lineage>
        <taxon>Bacteria</taxon>
        <taxon>Bacillati</taxon>
        <taxon>Actinomycetota</taxon>
        <taxon>Actinomycetes</taxon>
        <taxon>Pseudonocardiales</taxon>
        <taxon>Pseudonocardiaceae</taxon>
        <taxon>Actinomycetospora</taxon>
    </lineage>
</organism>
<dbReference type="PANTHER" id="PTHR24421:SF56">
    <property type="entry name" value="OXYGEN SENSOR HISTIDINE KINASE RESPONSE REGULATOR DOST"/>
    <property type="match status" value="1"/>
</dbReference>
<evidence type="ECO:0000256" key="3">
    <source>
        <dbReference type="ARBA" id="ARBA00023012"/>
    </source>
</evidence>
<keyword evidence="7" id="KW-1185">Reference proteome</keyword>
<dbReference type="PANTHER" id="PTHR24421">
    <property type="entry name" value="NITRATE/NITRITE SENSOR PROTEIN NARX-RELATED"/>
    <property type="match status" value="1"/>
</dbReference>
<feature type="domain" description="GAF" evidence="4">
    <location>
        <begin position="50"/>
        <end position="199"/>
    </location>
</feature>
<evidence type="ECO:0000256" key="2">
    <source>
        <dbReference type="ARBA" id="ARBA00022777"/>
    </source>
</evidence>
<accession>A0ABS8PB34</accession>
<dbReference type="RefSeq" id="WP_230736082.1">
    <property type="nucleotide sequence ID" value="NZ_JAJNDB010000003.1"/>
</dbReference>
<dbReference type="Gene3D" id="3.30.450.40">
    <property type="match status" value="2"/>
</dbReference>
<dbReference type="Pfam" id="PF07730">
    <property type="entry name" value="HisKA_3"/>
    <property type="match status" value="1"/>
</dbReference>
<dbReference type="Proteomes" id="UP001199469">
    <property type="component" value="Unassembled WGS sequence"/>
</dbReference>
<dbReference type="Pfam" id="PF02518">
    <property type="entry name" value="HATPase_c"/>
    <property type="match status" value="1"/>
</dbReference>
<sequence>MSEPDRTELAAARLPELIAEVARRADEIGRTRDRAEALVEAVVAVASGLDLPSTLRRVVAAAAELVDARYCALGVLSTDRTTLAEFVTVGVDEDELRRRLGGPPRGQGILGLLIDDPRPLRLTDLVAHPAAVGFPHGHPSMHSFLGVPVWVHGEVFGTLYLTEKNASGGFTEDDEGVVTALATAAGVAVDNARLYGESSSLVGELRRTERLLRATGEVTATLLAGSAPGDALALVARHAAGISDADGAFVARGALDGEEERLEVVASVGLDVLPVGRVLRGNDGPLAEVARTGTPRVAVRLLLTGPPDDPGTGPDADLGPVMIVPLRGGAPGDGGGVLVAARRRGGAPFDPGQLPAIASFAEQASVVLHQARMQGLRRDVDLLVDRERIAADLHDHVMQRLYAVGLRLQGVLPRITDGAVSERVGDAVAQLDDVAREIRATIFDLHRAGRPGLSGRLRASVAELTAETAVRPVVVMTGGVDELPEPVGNHLEAVVREAVSNAVRHSGASTVRVSISVGETVEVDVSDDGRGMPEAAVLSGLLNLDRRARTYGGELTIAGREEGPGTRLAWRIPAAPSPDRDEPAR</sequence>
<dbReference type="Gene3D" id="1.20.5.1930">
    <property type="match status" value="1"/>
</dbReference>
<evidence type="ECO:0000313" key="6">
    <source>
        <dbReference type="EMBL" id="MCD2195238.1"/>
    </source>
</evidence>
<dbReference type="InterPro" id="IPR003018">
    <property type="entry name" value="GAF"/>
</dbReference>
<gene>
    <name evidence="6" type="ORF">LQ327_17865</name>
</gene>
<feature type="domain" description="GAF" evidence="4">
    <location>
        <begin position="227"/>
        <end position="378"/>
    </location>
</feature>
<proteinExistence type="predicted"/>
<dbReference type="Pfam" id="PF13185">
    <property type="entry name" value="GAF_2"/>
    <property type="match status" value="1"/>
</dbReference>
<feature type="domain" description="Histidine kinase/HSP90-like ATPase" evidence="5">
    <location>
        <begin position="486"/>
        <end position="576"/>
    </location>
</feature>
<dbReference type="InterPro" id="IPR050482">
    <property type="entry name" value="Sensor_HK_TwoCompSys"/>
</dbReference>
<evidence type="ECO:0000259" key="4">
    <source>
        <dbReference type="SMART" id="SM00065"/>
    </source>
</evidence>
<dbReference type="SMART" id="SM00065">
    <property type="entry name" value="GAF"/>
    <property type="match status" value="2"/>
</dbReference>
<dbReference type="InterPro" id="IPR011712">
    <property type="entry name" value="Sig_transdc_His_kin_sub3_dim/P"/>
</dbReference>
<evidence type="ECO:0000313" key="7">
    <source>
        <dbReference type="Proteomes" id="UP001199469"/>
    </source>
</evidence>
<dbReference type="InterPro" id="IPR003594">
    <property type="entry name" value="HATPase_dom"/>
</dbReference>
<dbReference type="Gene3D" id="3.30.565.10">
    <property type="entry name" value="Histidine kinase-like ATPase, C-terminal domain"/>
    <property type="match status" value="1"/>
</dbReference>
<dbReference type="InterPro" id="IPR036890">
    <property type="entry name" value="HATPase_C_sf"/>
</dbReference>
<dbReference type="InterPro" id="IPR029016">
    <property type="entry name" value="GAF-like_dom_sf"/>
</dbReference>
<keyword evidence="2" id="KW-0418">Kinase</keyword>
<protein>
    <submittedName>
        <fullName evidence="6">GAF domain-containing protein</fullName>
    </submittedName>
</protein>
<dbReference type="CDD" id="cd16917">
    <property type="entry name" value="HATPase_UhpB-NarQ-NarX-like"/>
    <property type="match status" value="1"/>
</dbReference>
<name>A0ABS8PB34_9PSEU</name>
<keyword evidence="1" id="KW-0808">Transferase</keyword>
<dbReference type="SUPFAM" id="SSF55781">
    <property type="entry name" value="GAF domain-like"/>
    <property type="match status" value="2"/>
</dbReference>
<dbReference type="SUPFAM" id="SSF55874">
    <property type="entry name" value="ATPase domain of HSP90 chaperone/DNA topoisomerase II/histidine kinase"/>
    <property type="match status" value="1"/>
</dbReference>
<keyword evidence="3" id="KW-0902">Two-component regulatory system</keyword>
<comment type="caution">
    <text evidence="6">The sequence shown here is derived from an EMBL/GenBank/DDBJ whole genome shotgun (WGS) entry which is preliminary data.</text>
</comment>